<evidence type="ECO:0000313" key="10">
    <source>
        <dbReference type="Proteomes" id="UP000008957"/>
    </source>
</evidence>
<dbReference type="HAMAP" id="MF_00050">
    <property type="entry name" value="EF_Ts"/>
    <property type="match status" value="1"/>
</dbReference>
<gene>
    <name evidence="5" type="primary">tsf</name>
    <name evidence="9" type="ORF">SY1_07500</name>
</gene>
<dbReference type="RefSeq" id="WP_015556228.1">
    <property type="nucleotide sequence ID" value="NC_021038.1"/>
</dbReference>
<dbReference type="InterPro" id="IPR036402">
    <property type="entry name" value="EF-Ts_dimer_sf"/>
</dbReference>
<keyword evidence="5" id="KW-0963">Cytoplasm</keyword>
<dbReference type="InterPro" id="IPR001816">
    <property type="entry name" value="Transl_elong_EFTs/EF1B"/>
</dbReference>
<dbReference type="SUPFAM" id="SSF54713">
    <property type="entry name" value="Elongation factor Ts (EF-Ts), dimerisation domain"/>
    <property type="match status" value="1"/>
</dbReference>
<dbReference type="EMBL" id="FP929056">
    <property type="protein sequence ID" value="CBL28081.1"/>
    <property type="molecule type" value="Genomic_DNA"/>
</dbReference>
<dbReference type="CDD" id="cd14275">
    <property type="entry name" value="UBA_EF-Ts"/>
    <property type="match status" value="1"/>
</dbReference>
<name>A0AB94IWI1_9BACT</name>
<dbReference type="InterPro" id="IPR014039">
    <property type="entry name" value="Transl_elong_EFTs/EF1B_dimer"/>
</dbReference>
<dbReference type="Proteomes" id="UP000008957">
    <property type="component" value="Chromosome"/>
</dbReference>
<dbReference type="Gene3D" id="3.30.479.20">
    <property type="entry name" value="Elongation factor Ts, dimerisation domain"/>
    <property type="match status" value="1"/>
</dbReference>
<reference evidence="9 10" key="2">
    <citation type="submission" date="2010-03" db="EMBL/GenBank/DDBJ databases">
        <authorList>
            <person name="Pajon A."/>
        </authorList>
    </citation>
    <scope>NUCLEOTIDE SEQUENCE [LARGE SCALE GENOMIC DNA]</scope>
    <source>
        <strain evidence="9 10">SGP1</strain>
    </source>
</reference>
<dbReference type="KEGG" id="sbr:SY1_07500"/>
<proteinExistence type="inferred from homology"/>
<sequence length="198" mass="22416">MAEITAAIVKELRERTGSGMMDCKKALAESGGDMEKAIDYLREKGLAKAAKKADRAASDGRVFQYIHTNFKVGALLELNSETDFVAKTDEFNHLGHEICMQIAAANPQYVRPEDVPEDVLQREREIYRQQLIEEGKPAQAIDKILEGKVRKFYETSCLLEQEYIRDSNKKIKDLVTDMIAKLGENIVVKRFARFSIGE</sequence>
<organism evidence="9 10">
    <name type="scientific">Fretibacterium fastidiosum</name>
    <dbReference type="NCBI Taxonomy" id="651822"/>
    <lineage>
        <taxon>Bacteria</taxon>
        <taxon>Thermotogati</taxon>
        <taxon>Synergistota</taxon>
        <taxon>Synergistia</taxon>
        <taxon>Synergistales</taxon>
        <taxon>Aminobacteriaceae</taxon>
        <taxon>Fretibacterium</taxon>
    </lineage>
</organism>
<dbReference type="PROSITE" id="PS01126">
    <property type="entry name" value="EF_TS_1"/>
    <property type="match status" value="1"/>
</dbReference>
<comment type="function">
    <text evidence="5 6">Associates with the EF-Tu.GDP complex and induces the exchange of GDP to GTP. It remains bound to the aminoacyl-tRNA.EF-Tu.GTP complex up to the GTP hydrolysis stage on the ribosome.</text>
</comment>
<keyword evidence="4 5" id="KW-0648">Protein biosynthesis</keyword>
<dbReference type="PANTHER" id="PTHR11741">
    <property type="entry name" value="ELONGATION FACTOR TS"/>
    <property type="match status" value="1"/>
</dbReference>
<evidence type="ECO:0000256" key="5">
    <source>
        <dbReference type="HAMAP-Rule" id="MF_00050"/>
    </source>
</evidence>
<keyword evidence="10" id="KW-1185">Reference proteome</keyword>
<keyword evidence="3 5" id="KW-0251">Elongation factor</keyword>
<comment type="similarity">
    <text evidence="1 5 6">Belongs to the EF-Ts family.</text>
</comment>
<feature type="domain" description="Translation elongation factor EFTs/EF1B dimerisation" evidence="8">
    <location>
        <begin position="35"/>
        <end position="198"/>
    </location>
</feature>
<evidence type="ECO:0000256" key="4">
    <source>
        <dbReference type="ARBA" id="ARBA00022917"/>
    </source>
</evidence>
<evidence type="ECO:0000256" key="3">
    <source>
        <dbReference type="ARBA" id="ARBA00022768"/>
    </source>
</evidence>
<dbReference type="NCBIfam" id="TIGR00116">
    <property type="entry name" value="tsf"/>
    <property type="match status" value="1"/>
</dbReference>
<dbReference type="AlphaFoldDB" id="A0AB94IWI1"/>
<dbReference type="InterPro" id="IPR018101">
    <property type="entry name" value="Transl_elong_Ts_CS"/>
</dbReference>
<evidence type="ECO:0000256" key="2">
    <source>
        <dbReference type="ARBA" id="ARBA00016956"/>
    </source>
</evidence>
<dbReference type="PROSITE" id="PS01127">
    <property type="entry name" value="EF_TS_2"/>
    <property type="match status" value="1"/>
</dbReference>
<feature type="region of interest" description="Involved in Mg(2+) ion dislocation from EF-Tu" evidence="5">
    <location>
        <begin position="82"/>
        <end position="85"/>
    </location>
</feature>
<dbReference type="FunFam" id="1.10.8.10:FF:000001">
    <property type="entry name" value="Elongation factor Ts"/>
    <property type="match status" value="1"/>
</dbReference>
<accession>A0AB94IWI1</accession>
<dbReference type="PANTHER" id="PTHR11741:SF0">
    <property type="entry name" value="ELONGATION FACTOR TS, MITOCHONDRIAL"/>
    <property type="match status" value="1"/>
</dbReference>
<dbReference type="Pfam" id="PF00889">
    <property type="entry name" value="EF_TS"/>
    <property type="match status" value="1"/>
</dbReference>
<dbReference type="SUPFAM" id="SSF46934">
    <property type="entry name" value="UBA-like"/>
    <property type="match status" value="1"/>
</dbReference>
<evidence type="ECO:0000256" key="1">
    <source>
        <dbReference type="ARBA" id="ARBA00005532"/>
    </source>
</evidence>
<dbReference type="GO" id="GO:0003746">
    <property type="term" value="F:translation elongation factor activity"/>
    <property type="evidence" value="ECO:0007669"/>
    <property type="project" value="UniProtKB-UniRule"/>
</dbReference>
<evidence type="ECO:0000256" key="6">
    <source>
        <dbReference type="RuleBase" id="RU000642"/>
    </source>
</evidence>
<dbReference type="Gene3D" id="1.10.286.20">
    <property type="match status" value="1"/>
</dbReference>
<dbReference type="FunFam" id="1.10.286.20:FF:000001">
    <property type="entry name" value="Elongation factor Ts"/>
    <property type="match status" value="1"/>
</dbReference>
<evidence type="ECO:0000259" key="8">
    <source>
        <dbReference type="Pfam" id="PF00889"/>
    </source>
</evidence>
<dbReference type="InterPro" id="IPR009060">
    <property type="entry name" value="UBA-like_sf"/>
</dbReference>
<evidence type="ECO:0000313" key="9">
    <source>
        <dbReference type="EMBL" id="CBL28081.1"/>
    </source>
</evidence>
<protein>
    <recommendedName>
        <fullName evidence="2 5">Elongation factor Ts</fullName>
        <shortName evidence="5">EF-Ts</shortName>
    </recommendedName>
</protein>
<evidence type="ECO:0000256" key="7">
    <source>
        <dbReference type="RuleBase" id="RU000643"/>
    </source>
</evidence>
<comment type="subcellular location">
    <subcellularLocation>
        <location evidence="5 7">Cytoplasm</location>
    </subcellularLocation>
</comment>
<dbReference type="GO" id="GO:0005737">
    <property type="term" value="C:cytoplasm"/>
    <property type="evidence" value="ECO:0007669"/>
    <property type="project" value="UniProtKB-SubCell"/>
</dbReference>
<dbReference type="Gene3D" id="1.10.8.10">
    <property type="entry name" value="DNA helicase RuvA subunit, C-terminal domain"/>
    <property type="match status" value="1"/>
</dbReference>
<reference evidence="10" key="1">
    <citation type="submission" date="2010-03" db="EMBL/GenBank/DDBJ databases">
        <title>The genome sequence of Synergistetes sp. SGP1.</title>
        <authorList>
            <consortium name="metaHIT consortium -- http://www.metahit.eu/"/>
            <person name="Pajon A."/>
            <person name="Turner K."/>
            <person name="Parkhill J."/>
            <person name="Wade W."/>
            <person name="Vartoukian S."/>
        </authorList>
    </citation>
    <scope>NUCLEOTIDE SEQUENCE [LARGE SCALE GENOMIC DNA]</scope>
    <source>
        <strain evidence="10">SGP1</strain>
    </source>
</reference>